<accession>A0A507SQP9</accession>
<name>A0A507SQP9_9BACT</name>
<feature type="transmembrane region" description="Helical" evidence="5">
    <location>
        <begin position="153"/>
        <end position="178"/>
    </location>
</feature>
<dbReference type="GO" id="GO:0043190">
    <property type="term" value="C:ATP-binding cassette (ABC) transporter complex"/>
    <property type="evidence" value="ECO:0007669"/>
    <property type="project" value="InterPro"/>
</dbReference>
<keyword evidence="3 5" id="KW-1133">Transmembrane helix</keyword>
<evidence type="ECO:0000256" key="1">
    <source>
        <dbReference type="ARBA" id="ARBA00004141"/>
    </source>
</evidence>
<evidence type="ECO:0000256" key="2">
    <source>
        <dbReference type="ARBA" id="ARBA00022692"/>
    </source>
</evidence>
<comment type="caution">
    <text evidence="7">The sequence shown here is derived from an EMBL/GenBank/DDBJ whole genome shotgun (WGS) entry which is preliminary data.</text>
</comment>
<dbReference type="GO" id="GO:0140359">
    <property type="term" value="F:ABC-type transporter activity"/>
    <property type="evidence" value="ECO:0007669"/>
    <property type="project" value="InterPro"/>
</dbReference>
<comment type="similarity">
    <text evidence="5">Belongs to the ABC-2 integral membrane protein family.</text>
</comment>
<feature type="transmembrane region" description="Helical" evidence="5">
    <location>
        <begin position="23"/>
        <end position="45"/>
    </location>
</feature>
<evidence type="ECO:0000256" key="3">
    <source>
        <dbReference type="ARBA" id="ARBA00022989"/>
    </source>
</evidence>
<dbReference type="PANTHER" id="PTHR43229:SF2">
    <property type="entry name" value="NODULATION PROTEIN J"/>
    <property type="match status" value="1"/>
</dbReference>
<dbReference type="PROSITE" id="PS51012">
    <property type="entry name" value="ABC_TM2"/>
    <property type="match status" value="1"/>
</dbReference>
<dbReference type="InterPro" id="IPR013525">
    <property type="entry name" value="ABC2_TM"/>
</dbReference>
<dbReference type="PIRSF" id="PIRSF006648">
    <property type="entry name" value="DrrB"/>
    <property type="match status" value="1"/>
</dbReference>
<feature type="transmembrane region" description="Helical" evidence="5">
    <location>
        <begin position="65"/>
        <end position="91"/>
    </location>
</feature>
<comment type="subcellular location">
    <subcellularLocation>
        <location evidence="5">Cell membrane</location>
        <topology evidence="5">Multi-pass membrane protein</topology>
    </subcellularLocation>
    <subcellularLocation>
        <location evidence="1">Membrane</location>
        <topology evidence="1">Multi-pass membrane protein</topology>
    </subcellularLocation>
</comment>
<protein>
    <recommendedName>
        <fullName evidence="5">Transport permease protein</fullName>
    </recommendedName>
</protein>
<evidence type="ECO:0000313" key="7">
    <source>
        <dbReference type="EMBL" id="TQC54119.1"/>
    </source>
</evidence>
<sequence length="285" mass="32281">MFRTLNVLLKRNIMLFINDKKRVYSTFFAPIITVVIFILFGRQLFSNSIKSAETSANITQILHEFTNVSLLVGLLGITSFTSAISFSIFMVQDSEKKIFNDLLVAPIKSSTIRLSYLLVNIILNLIVSLVLFFILLIYMAFDKTFALFSAKKVFFVVLWIVFSVIMNSTFFTFVFSFLKNVATFSIISGALSSVIGFFIGAFVPLSFLPSFLQFIASFIPATQTTSLLKYIIFSDLSQFANYSSQFKFTLANLNISWWASLIYCSIFSSLFIVLCSIISFKNNKN</sequence>
<feature type="domain" description="ABC transmembrane type-2" evidence="6">
    <location>
        <begin position="21"/>
        <end position="282"/>
    </location>
</feature>
<feature type="transmembrane region" description="Helical" evidence="5">
    <location>
        <begin position="190"/>
        <end position="219"/>
    </location>
</feature>
<dbReference type="AlphaFoldDB" id="A0A507SQP9"/>
<keyword evidence="4 5" id="KW-0472">Membrane</keyword>
<dbReference type="InterPro" id="IPR000412">
    <property type="entry name" value="ABC_2_transport"/>
</dbReference>
<dbReference type="InterPro" id="IPR047817">
    <property type="entry name" value="ABC2_TM_bact-type"/>
</dbReference>
<reference evidence="7 8" key="1">
    <citation type="submission" date="2019-03" db="EMBL/GenBank/DDBJ databases">
        <title>Characterization of a novel Mycoplasma cynos real-time PCR assay.</title>
        <authorList>
            <person name="Tallmadge R.L."/>
            <person name="Mitchell P.K."/>
            <person name="Goodman L."/>
        </authorList>
    </citation>
    <scope>NUCLEOTIDE SEQUENCE [LARGE SCALE GENOMIC DNA]</scope>
    <source>
        <strain evidence="7 8">1642</strain>
    </source>
</reference>
<dbReference type="Pfam" id="PF01061">
    <property type="entry name" value="ABC2_membrane"/>
    <property type="match status" value="1"/>
</dbReference>
<dbReference type="Proteomes" id="UP000320801">
    <property type="component" value="Unassembled WGS sequence"/>
</dbReference>
<dbReference type="PANTHER" id="PTHR43229">
    <property type="entry name" value="NODULATION PROTEIN J"/>
    <property type="match status" value="1"/>
</dbReference>
<keyword evidence="8" id="KW-1185">Reference proteome</keyword>
<feature type="transmembrane region" description="Helical" evidence="5">
    <location>
        <begin position="117"/>
        <end position="141"/>
    </location>
</feature>
<dbReference type="EMBL" id="SMDN01000002">
    <property type="protein sequence ID" value="TQC54119.1"/>
    <property type="molecule type" value="Genomic_DNA"/>
</dbReference>
<evidence type="ECO:0000256" key="5">
    <source>
        <dbReference type="RuleBase" id="RU361157"/>
    </source>
</evidence>
<dbReference type="RefSeq" id="WP_141483701.1">
    <property type="nucleotide sequence ID" value="NZ_SMDN01000002.1"/>
</dbReference>
<keyword evidence="5" id="KW-1003">Cell membrane</keyword>
<evidence type="ECO:0000259" key="6">
    <source>
        <dbReference type="PROSITE" id="PS51012"/>
    </source>
</evidence>
<organism evidence="7 8">
    <name type="scientific">Mycoplasmopsis mucosicanis</name>
    <dbReference type="NCBI Taxonomy" id="458208"/>
    <lineage>
        <taxon>Bacteria</taxon>
        <taxon>Bacillati</taxon>
        <taxon>Mycoplasmatota</taxon>
        <taxon>Mycoplasmoidales</taxon>
        <taxon>Metamycoplasmataceae</taxon>
        <taxon>Mycoplasmopsis</taxon>
    </lineage>
</organism>
<proteinExistence type="inferred from homology"/>
<feature type="transmembrane region" description="Helical" evidence="5">
    <location>
        <begin position="255"/>
        <end position="280"/>
    </location>
</feature>
<dbReference type="InterPro" id="IPR051784">
    <property type="entry name" value="Nod_factor_ABC_transporter"/>
</dbReference>
<evidence type="ECO:0000256" key="4">
    <source>
        <dbReference type="ARBA" id="ARBA00023136"/>
    </source>
</evidence>
<dbReference type="OrthoDB" id="384447at2"/>
<keyword evidence="5" id="KW-0813">Transport</keyword>
<keyword evidence="2 5" id="KW-0812">Transmembrane</keyword>
<evidence type="ECO:0000313" key="8">
    <source>
        <dbReference type="Proteomes" id="UP000320801"/>
    </source>
</evidence>
<gene>
    <name evidence="7" type="ORF">E1I18_00750</name>
</gene>